<dbReference type="EnsemblMetazoa" id="XM_003725771">
    <property type="protein sequence ID" value="XP_003725819"/>
    <property type="gene ID" value="LOC100890460"/>
</dbReference>
<evidence type="ECO:0000256" key="1">
    <source>
        <dbReference type="ARBA" id="ARBA00005446"/>
    </source>
</evidence>
<evidence type="ECO:0000256" key="5">
    <source>
        <dbReference type="ARBA" id="ARBA00023235"/>
    </source>
</evidence>
<evidence type="ECO:0000259" key="11">
    <source>
        <dbReference type="PROSITE" id="PS51194"/>
    </source>
</evidence>
<dbReference type="GeneID" id="100890460"/>
<dbReference type="SUPFAM" id="SSF52540">
    <property type="entry name" value="P-loop containing nucleoside triphosphate hydrolases"/>
    <property type="match status" value="1"/>
</dbReference>
<dbReference type="InParanoid" id="A0A7M7SWE1"/>
<name>A0A7M7SWE1_STRPU</name>
<dbReference type="Pfam" id="PF00271">
    <property type="entry name" value="Helicase_C"/>
    <property type="match status" value="1"/>
</dbReference>
<dbReference type="PROSITE" id="PS51192">
    <property type="entry name" value="HELICASE_ATP_BIND_1"/>
    <property type="match status" value="1"/>
</dbReference>
<dbReference type="PROSITE" id="PS51194">
    <property type="entry name" value="HELICASE_CTER"/>
    <property type="match status" value="1"/>
</dbReference>
<protein>
    <recommendedName>
        <fullName evidence="8">DNA 3'-5' helicase</fullName>
        <ecNumber evidence="8">5.6.2.4</ecNumber>
    </recommendedName>
    <alternativeName>
        <fullName evidence="9">DNA 3'-5' helicase BLM</fullName>
    </alternativeName>
</protein>
<dbReference type="GO" id="GO:0005694">
    <property type="term" value="C:chromosome"/>
    <property type="evidence" value="ECO:0000318"/>
    <property type="project" value="GO_Central"/>
</dbReference>
<feature type="domain" description="Helicase ATP-binding" evidence="10">
    <location>
        <begin position="40"/>
        <end position="230"/>
    </location>
</feature>
<accession>A0A7M7SWE1</accession>
<dbReference type="GO" id="GO:0009378">
    <property type="term" value="F:four-way junction helicase activity"/>
    <property type="evidence" value="ECO:0000318"/>
    <property type="project" value="GO_Central"/>
</dbReference>
<dbReference type="GO" id="GO:0003677">
    <property type="term" value="F:DNA binding"/>
    <property type="evidence" value="ECO:0007669"/>
    <property type="project" value="UniProtKB-KW"/>
</dbReference>
<dbReference type="InterPro" id="IPR027417">
    <property type="entry name" value="P-loop_NTPase"/>
</dbReference>
<evidence type="ECO:0000256" key="6">
    <source>
        <dbReference type="ARBA" id="ARBA00023242"/>
    </source>
</evidence>
<dbReference type="PANTHER" id="PTHR13710">
    <property type="entry name" value="DNA HELICASE RECQ FAMILY MEMBER"/>
    <property type="match status" value="1"/>
</dbReference>
<reference evidence="12" key="2">
    <citation type="submission" date="2021-01" db="UniProtKB">
        <authorList>
            <consortium name="EnsemblMetazoa"/>
        </authorList>
    </citation>
    <scope>IDENTIFICATION</scope>
</reference>
<dbReference type="PANTHER" id="PTHR13710:SF153">
    <property type="entry name" value="RECQ-LIKE DNA HELICASE BLM"/>
    <property type="match status" value="1"/>
</dbReference>
<organism evidence="12 13">
    <name type="scientific">Strongylocentrotus purpuratus</name>
    <name type="common">Purple sea urchin</name>
    <dbReference type="NCBI Taxonomy" id="7668"/>
    <lineage>
        <taxon>Eukaryota</taxon>
        <taxon>Metazoa</taxon>
        <taxon>Echinodermata</taxon>
        <taxon>Eleutherozoa</taxon>
        <taxon>Echinozoa</taxon>
        <taxon>Echinoidea</taxon>
        <taxon>Euechinoidea</taxon>
        <taxon>Echinacea</taxon>
        <taxon>Camarodonta</taxon>
        <taxon>Echinidea</taxon>
        <taxon>Strongylocentrotidae</taxon>
        <taxon>Strongylocentrotus</taxon>
    </lineage>
</organism>
<evidence type="ECO:0000256" key="2">
    <source>
        <dbReference type="ARBA" id="ARBA00022741"/>
    </source>
</evidence>
<evidence type="ECO:0000313" key="13">
    <source>
        <dbReference type="Proteomes" id="UP000007110"/>
    </source>
</evidence>
<dbReference type="AlphaFoldDB" id="A0A7M7SWE1"/>
<dbReference type="GO" id="GO:0005524">
    <property type="term" value="F:ATP binding"/>
    <property type="evidence" value="ECO:0007669"/>
    <property type="project" value="UniProtKB-KW"/>
</dbReference>
<evidence type="ECO:0000256" key="8">
    <source>
        <dbReference type="ARBA" id="ARBA00034808"/>
    </source>
</evidence>
<dbReference type="RefSeq" id="XP_003725819.1">
    <property type="nucleotide sequence ID" value="XM_003725771.3"/>
</dbReference>
<dbReference type="EC" id="5.6.2.4" evidence="8"/>
<keyword evidence="4" id="KW-0238">DNA-binding</keyword>
<dbReference type="FunFam" id="3.40.50.300:FF:002847">
    <property type="entry name" value="Predicted protein"/>
    <property type="match status" value="1"/>
</dbReference>
<dbReference type="InterPro" id="IPR001650">
    <property type="entry name" value="Helicase_C-like"/>
</dbReference>
<dbReference type="SMART" id="SM00487">
    <property type="entry name" value="DEXDc"/>
    <property type="match status" value="1"/>
</dbReference>
<dbReference type="OrthoDB" id="5985619at2759"/>
<proteinExistence type="inferred from homology"/>
<evidence type="ECO:0000313" key="12">
    <source>
        <dbReference type="EnsemblMetazoa" id="XP_030836111"/>
    </source>
</evidence>
<dbReference type="GO" id="GO:0005737">
    <property type="term" value="C:cytoplasm"/>
    <property type="evidence" value="ECO:0000318"/>
    <property type="project" value="GO_Central"/>
</dbReference>
<dbReference type="OMA" id="XLISAIN"/>
<dbReference type="FunFam" id="3.40.50.300:FF:002450">
    <property type="entry name" value="Predicted protein"/>
    <property type="match status" value="1"/>
</dbReference>
<keyword evidence="6" id="KW-0539">Nucleus</keyword>
<keyword evidence="13" id="KW-1185">Reference proteome</keyword>
<dbReference type="GO" id="GO:0005634">
    <property type="term" value="C:nucleus"/>
    <property type="evidence" value="ECO:0000318"/>
    <property type="project" value="GO_Central"/>
</dbReference>
<evidence type="ECO:0000256" key="3">
    <source>
        <dbReference type="ARBA" id="ARBA00022840"/>
    </source>
</evidence>
<evidence type="ECO:0000259" key="10">
    <source>
        <dbReference type="PROSITE" id="PS51192"/>
    </source>
</evidence>
<dbReference type="EnsemblMetazoa" id="XM_030980251">
    <property type="protein sequence ID" value="XP_030836111"/>
    <property type="gene ID" value="LOC100890460"/>
</dbReference>
<dbReference type="KEGG" id="spu:100890460"/>
<evidence type="ECO:0000256" key="9">
    <source>
        <dbReference type="ARBA" id="ARBA00044542"/>
    </source>
</evidence>
<reference evidence="13" key="1">
    <citation type="submission" date="2015-02" db="EMBL/GenBank/DDBJ databases">
        <title>Genome sequencing for Strongylocentrotus purpuratus.</title>
        <authorList>
            <person name="Murali S."/>
            <person name="Liu Y."/>
            <person name="Vee V."/>
            <person name="English A."/>
            <person name="Wang M."/>
            <person name="Skinner E."/>
            <person name="Han Y."/>
            <person name="Muzny D.M."/>
            <person name="Worley K.C."/>
            <person name="Gibbs R.A."/>
        </authorList>
    </citation>
    <scope>NUCLEOTIDE SEQUENCE</scope>
</reference>
<feature type="domain" description="Helicase C-terminal" evidence="11">
    <location>
        <begin position="263"/>
        <end position="430"/>
    </location>
</feature>
<evidence type="ECO:0000256" key="7">
    <source>
        <dbReference type="ARBA" id="ARBA00034617"/>
    </source>
</evidence>
<keyword evidence="2" id="KW-0547">Nucleotide-binding</keyword>
<dbReference type="Pfam" id="PF00270">
    <property type="entry name" value="DEAD"/>
    <property type="match status" value="1"/>
</dbReference>
<sequence length="599" mass="66606">MAFSDTLHRFSDDDIIRALGYASDKLGFPDGFRTEQSTALKSYLRGHDLFVSLPTGFGKSVIFQAAPLCVDFLRRLHLPQQDASKKAIALIVMPLRSLISDQMSRAGELNIDAADLTGGINDSIREGLSSSKYSLLFASPEGLLGDDGHELFRIPAFREQLCGLFIDESHCVSKWGCSSKDTKAFRAAYGKLGEVRARFHSAIPTVALTATATKEIRRDVSDNLGLRNFVLIDRSPERQNIKHIVMKSKTKNLDHLFKWMADDIIKYGVATERTIIYCSSRKIVSELYSTFLHYLPKTCQKHVNMFHTNTERDVQETIVNSFADAEGDIRLLIATIAYGMGVDCKGLSQTIIFGRTVNMEDYMQMSGRIGRDNRPSIAISLLYPGDSVGRSTSQSMSDFLKGIRCRREIIREVFGTPHGPDTPIDAHDCCDVCTNACKCNGDTCSAKATNLERGLQHVLGCQGPTEELPLNIPSPAEVDHLERALEDYKTSLVTEGHIYCGEDLVTGFSDGMVKKIVQDCNVEFSYSGFVARYDFPSRQMASDVWSILCTALGRDATSLHVSGQFYSVDTDSEEFDMWSDSEFQEAVIGSDSEDDYFFS</sequence>
<dbReference type="RefSeq" id="XP_030836111.1">
    <property type="nucleotide sequence ID" value="XM_030980251.1"/>
</dbReference>
<dbReference type="Proteomes" id="UP000007110">
    <property type="component" value="Unassembled WGS sequence"/>
</dbReference>
<dbReference type="InterPro" id="IPR014001">
    <property type="entry name" value="Helicase_ATP-bd"/>
</dbReference>
<comment type="catalytic activity">
    <reaction evidence="7">
        <text>Couples ATP hydrolysis with the unwinding of duplex DNA by translocating in the 3'-5' direction.</text>
        <dbReference type="EC" id="5.6.2.4"/>
    </reaction>
</comment>
<evidence type="ECO:0000256" key="4">
    <source>
        <dbReference type="ARBA" id="ARBA00023125"/>
    </source>
</evidence>
<keyword evidence="3" id="KW-0067">ATP-binding</keyword>
<dbReference type="InterPro" id="IPR011545">
    <property type="entry name" value="DEAD/DEAH_box_helicase_dom"/>
</dbReference>
<dbReference type="Gene3D" id="3.40.50.300">
    <property type="entry name" value="P-loop containing nucleotide triphosphate hydrolases"/>
    <property type="match status" value="2"/>
</dbReference>
<dbReference type="SMART" id="SM00490">
    <property type="entry name" value="HELICc"/>
    <property type="match status" value="1"/>
</dbReference>
<dbReference type="GO" id="GO:0043138">
    <property type="term" value="F:3'-5' DNA helicase activity"/>
    <property type="evidence" value="ECO:0000318"/>
    <property type="project" value="GO_Central"/>
</dbReference>
<dbReference type="GO" id="GO:0000724">
    <property type="term" value="P:double-strand break repair via homologous recombination"/>
    <property type="evidence" value="ECO:0000318"/>
    <property type="project" value="GO_Central"/>
</dbReference>
<dbReference type="GO" id="GO:0006260">
    <property type="term" value="P:DNA replication"/>
    <property type="evidence" value="ECO:0000318"/>
    <property type="project" value="GO_Central"/>
</dbReference>
<comment type="similarity">
    <text evidence="1">Belongs to the helicase family. RecQ subfamily.</text>
</comment>
<keyword evidence="5" id="KW-0413">Isomerase</keyword>